<dbReference type="GO" id="GO:0003700">
    <property type="term" value="F:DNA-binding transcription factor activity"/>
    <property type="evidence" value="ECO:0007669"/>
    <property type="project" value="InterPro"/>
</dbReference>
<dbReference type="AlphaFoldDB" id="A0A097EMZ1"/>
<dbReference type="FunFam" id="1.10.10.10:FF:000001">
    <property type="entry name" value="LysR family transcriptional regulator"/>
    <property type="match status" value="1"/>
</dbReference>
<keyword evidence="4" id="KW-0804">Transcription</keyword>
<dbReference type="RefSeq" id="WP_040008192.1">
    <property type="nucleotide sequence ID" value="NZ_CP009574.1"/>
</dbReference>
<dbReference type="Proteomes" id="UP000029672">
    <property type="component" value="Chromosome"/>
</dbReference>
<keyword evidence="3" id="KW-0238">DNA-binding</keyword>
<dbReference type="GO" id="GO:0043565">
    <property type="term" value="F:sequence-specific DNA binding"/>
    <property type="evidence" value="ECO:0007669"/>
    <property type="project" value="TreeGrafter"/>
</dbReference>
<keyword evidence="2" id="KW-0805">Transcription regulation</keyword>
<dbReference type="Gene3D" id="3.40.190.290">
    <property type="match status" value="1"/>
</dbReference>
<name>A0A097EMZ1_9GAMM</name>
<gene>
    <name evidence="6" type="ORF">LO80_02345</name>
</gene>
<evidence type="ECO:0000256" key="4">
    <source>
        <dbReference type="ARBA" id="ARBA00023163"/>
    </source>
</evidence>
<dbReference type="Gene3D" id="1.10.10.10">
    <property type="entry name" value="Winged helix-like DNA-binding domain superfamily/Winged helix DNA-binding domain"/>
    <property type="match status" value="1"/>
</dbReference>
<evidence type="ECO:0000313" key="7">
    <source>
        <dbReference type="Proteomes" id="UP000029672"/>
    </source>
</evidence>
<dbReference type="OrthoDB" id="8885940at2"/>
<dbReference type="CDD" id="cd08422">
    <property type="entry name" value="PBP2_CrgA_like"/>
    <property type="match status" value="1"/>
</dbReference>
<dbReference type="SUPFAM" id="SSF53850">
    <property type="entry name" value="Periplasmic binding protein-like II"/>
    <property type="match status" value="1"/>
</dbReference>
<dbReference type="STRING" id="1547445.LO80_02345"/>
<evidence type="ECO:0000256" key="1">
    <source>
        <dbReference type="ARBA" id="ARBA00009437"/>
    </source>
</evidence>
<accession>A0A097EMZ1</accession>
<protein>
    <submittedName>
        <fullName evidence="6">LysR family transcriptional regulator</fullName>
    </submittedName>
</protein>
<reference evidence="6 7" key="1">
    <citation type="submission" date="2014-10" db="EMBL/GenBank/DDBJ databases">
        <title>Whole genome sequence of Francisella endociliophora strain FSC1006, isolated from a laboratory culture of the marine ciliate Euplotes raikovi.</title>
        <authorList>
            <person name="Granberg M."/>
            <person name="Backman S."/>
            <person name="Lundmark E."/>
            <person name="Nilsson E."/>
            <person name="Karlsson E."/>
            <person name="Thelaus J."/>
            <person name="Ohrman C."/>
            <person name="Larkeryd A."/>
            <person name="Stenberg P."/>
        </authorList>
    </citation>
    <scope>NUCLEOTIDE SEQUENCE [LARGE SCALE GENOMIC DNA]</scope>
    <source>
        <strain evidence="6 7">FSC1006</strain>
    </source>
</reference>
<keyword evidence="7" id="KW-1185">Reference proteome</keyword>
<dbReference type="InterPro" id="IPR058163">
    <property type="entry name" value="LysR-type_TF_proteobact-type"/>
</dbReference>
<dbReference type="PROSITE" id="PS50931">
    <property type="entry name" value="HTH_LYSR"/>
    <property type="match status" value="1"/>
</dbReference>
<organism evidence="6 7">
    <name type="scientific">Candidatus Francisella endociliophora</name>
    <dbReference type="NCBI Taxonomy" id="653937"/>
    <lineage>
        <taxon>Bacteria</taxon>
        <taxon>Pseudomonadati</taxon>
        <taxon>Pseudomonadota</taxon>
        <taxon>Gammaproteobacteria</taxon>
        <taxon>Thiotrichales</taxon>
        <taxon>Francisellaceae</taxon>
        <taxon>Francisella</taxon>
    </lineage>
</organism>
<comment type="similarity">
    <text evidence="1">Belongs to the LysR transcriptional regulatory family.</text>
</comment>
<dbReference type="PANTHER" id="PTHR30537">
    <property type="entry name" value="HTH-TYPE TRANSCRIPTIONAL REGULATOR"/>
    <property type="match status" value="1"/>
</dbReference>
<dbReference type="Pfam" id="PF00126">
    <property type="entry name" value="HTH_1"/>
    <property type="match status" value="1"/>
</dbReference>
<dbReference type="GO" id="GO:0006351">
    <property type="term" value="P:DNA-templated transcription"/>
    <property type="evidence" value="ECO:0007669"/>
    <property type="project" value="TreeGrafter"/>
</dbReference>
<evidence type="ECO:0000256" key="2">
    <source>
        <dbReference type="ARBA" id="ARBA00023015"/>
    </source>
</evidence>
<feature type="domain" description="HTH lysR-type" evidence="5">
    <location>
        <begin position="1"/>
        <end position="61"/>
    </location>
</feature>
<dbReference type="InterPro" id="IPR036388">
    <property type="entry name" value="WH-like_DNA-bd_sf"/>
</dbReference>
<evidence type="ECO:0000313" key="6">
    <source>
        <dbReference type="EMBL" id="AIT08933.1"/>
    </source>
</evidence>
<dbReference type="InterPro" id="IPR000847">
    <property type="entry name" value="LysR_HTH_N"/>
</dbReference>
<sequence>MNNIHWRGIYTFIHVAEQQSFTQAADILGMAKSNLSQSIKDLETHLKVQLFYRSTRHVRLTEIGQEYYQKCKKALHDLDIATQLATQENNEINGTIKINCVGGILGEDVIAPILLKFQQLNPKVNIHLDFSSTRVNLLESDYDLVIRMGNLPDSNLIISPLKTVSTKYTASNDFIKKYGQITNPRQLEKLPLIYGSVKQWSLISKKDKYTLHIHNNGTHATNGRVMKQAALLGLGVTRLVDIYVEADIKNGNLIEILPEYAEKTQLSIVSLPVKYQLKRIISLIKYLKENFEQQYFDITNSTIK</sequence>
<dbReference type="PANTHER" id="PTHR30537:SF5">
    <property type="entry name" value="HTH-TYPE TRANSCRIPTIONAL ACTIVATOR TTDR-RELATED"/>
    <property type="match status" value="1"/>
</dbReference>
<dbReference type="Pfam" id="PF03466">
    <property type="entry name" value="LysR_substrate"/>
    <property type="match status" value="1"/>
</dbReference>
<proteinExistence type="inferred from homology"/>
<dbReference type="HOGENOM" id="CLU_039613_16_2_6"/>
<dbReference type="SUPFAM" id="SSF46785">
    <property type="entry name" value="Winged helix' DNA-binding domain"/>
    <property type="match status" value="1"/>
</dbReference>
<dbReference type="KEGG" id="frf:LO80_02345"/>
<evidence type="ECO:0000259" key="5">
    <source>
        <dbReference type="PROSITE" id="PS50931"/>
    </source>
</evidence>
<dbReference type="EMBL" id="CP009574">
    <property type="protein sequence ID" value="AIT08933.1"/>
    <property type="molecule type" value="Genomic_DNA"/>
</dbReference>
<dbReference type="eggNOG" id="COG0583">
    <property type="taxonomic scope" value="Bacteria"/>
</dbReference>
<dbReference type="InterPro" id="IPR036390">
    <property type="entry name" value="WH_DNA-bd_sf"/>
</dbReference>
<evidence type="ECO:0000256" key="3">
    <source>
        <dbReference type="ARBA" id="ARBA00023125"/>
    </source>
</evidence>
<dbReference type="InterPro" id="IPR005119">
    <property type="entry name" value="LysR_subst-bd"/>
</dbReference>